<protein>
    <recommendedName>
        <fullName evidence="1">Ketoreductase (KR) domain-containing protein</fullName>
    </recommendedName>
</protein>
<gene>
    <name evidence="2" type="ORF">CVT24_002745</name>
</gene>
<dbReference type="STRING" id="181874.A0A409WJA7"/>
<accession>A0A409WJA7</accession>
<sequence length="281" mass="31515">MLNAIQRDGGRTFLWNEPSSGFRQVLVHLVTLFATHWIQSGVDTPSLKQVTTVINSQLNGRSGGTRSGYGSDQTRFDPTRPTLSWVVSEQLALILPRTCINGARRIILTSRSGQKSLQKNPNVIISRMLNYLTENPELDPSFHAVDATAPDSMLIWSMNSAAIPSGGCIIVTAVLSDRVFNHFSEEEFTTVFHAKLDMIAFFDDVMYSFQQGQSVGRYVPNLNWEGLESTQGIPRIGHHLIPSQSTEVQEDQDDMERMADIVRGVPLHDAEWFENGNPRYY</sequence>
<dbReference type="InterPro" id="IPR013968">
    <property type="entry name" value="PKS_KR"/>
</dbReference>
<feature type="domain" description="Ketoreductase (KR)" evidence="1">
    <location>
        <begin position="101"/>
        <end position="197"/>
    </location>
</feature>
<reference evidence="2 3" key="1">
    <citation type="journal article" date="2018" name="Evol. Lett.">
        <title>Horizontal gene cluster transfer increased hallucinogenic mushroom diversity.</title>
        <authorList>
            <person name="Reynolds H.T."/>
            <person name="Vijayakumar V."/>
            <person name="Gluck-Thaler E."/>
            <person name="Korotkin H.B."/>
            <person name="Matheny P.B."/>
            <person name="Slot J.C."/>
        </authorList>
    </citation>
    <scope>NUCLEOTIDE SEQUENCE [LARGE SCALE GENOMIC DNA]</scope>
    <source>
        <strain evidence="2 3">2629</strain>
    </source>
</reference>
<dbReference type="EMBL" id="NHTK01005458">
    <property type="protein sequence ID" value="PPQ78579.1"/>
    <property type="molecule type" value="Genomic_DNA"/>
</dbReference>
<dbReference type="AlphaFoldDB" id="A0A409WJA7"/>
<evidence type="ECO:0000313" key="3">
    <source>
        <dbReference type="Proteomes" id="UP000284842"/>
    </source>
</evidence>
<comment type="caution">
    <text evidence="2">The sequence shown here is derived from an EMBL/GenBank/DDBJ whole genome shotgun (WGS) entry which is preliminary data.</text>
</comment>
<evidence type="ECO:0000259" key="1">
    <source>
        <dbReference type="Pfam" id="PF08659"/>
    </source>
</evidence>
<keyword evidence="3" id="KW-1185">Reference proteome</keyword>
<dbReference type="InParanoid" id="A0A409WJA7"/>
<proteinExistence type="predicted"/>
<evidence type="ECO:0000313" key="2">
    <source>
        <dbReference type="EMBL" id="PPQ78579.1"/>
    </source>
</evidence>
<dbReference type="Pfam" id="PF08659">
    <property type="entry name" value="KR"/>
    <property type="match status" value="1"/>
</dbReference>
<organism evidence="2 3">
    <name type="scientific">Panaeolus cyanescens</name>
    <dbReference type="NCBI Taxonomy" id="181874"/>
    <lineage>
        <taxon>Eukaryota</taxon>
        <taxon>Fungi</taxon>
        <taxon>Dikarya</taxon>
        <taxon>Basidiomycota</taxon>
        <taxon>Agaricomycotina</taxon>
        <taxon>Agaricomycetes</taxon>
        <taxon>Agaricomycetidae</taxon>
        <taxon>Agaricales</taxon>
        <taxon>Agaricineae</taxon>
        <taxon>Galeropsidaceae</taxon>
        <taxon>Panaeolus</taxon>
    </lineage>
</organism>
<dbReference type="Proteomes" id="UP000284842">
    <property type="component" value="Unassembled WGS sequence"/>
</dbReference>
<name>A0A409WJA7_9AGAR</name>
<dbReference type="OrthoDB" id="329835at2759"/>